<dbReference type="SUPFAM" id="SSF50182">
    <property type="entry name" value="Sm-like ribonucleoproteins"/>
    <property type="match status" value="1"/>
</dbReference>
<reference evidence="9" key="1">
    <citation type="submission" date="2017-09" db="EMBL/GenBank/DDBJ databases">
        <title>Metaegenomics of thermophilic ammonia-oxidizing enrichment culture.</title>
        <authorList>
            <person name="Kato S."/>
            <person name="Suzuki K."/>
        </authorList>
    </citation>
    <scope>NUCLEOTIDE SEQUENCE [LARGE SCALE GENOMIC DNA]</scope>
</reference>
<feature type="domain" description="Mechanosensitive ion channel MscS" evidence="7">
    <location>
        <begin position="121"/>
        <end position="175"/>
    </location>
</feature>
<feature type="transmembrane region" description="Helical" evidence="6">
    <location>
        <begin position="98"/>
        <end position="117"/>
    </location>
</feature>
<dbReference type="AlphaFoldDB" id="A0A2H5XG45"/>
<dbReference type="Gene3D" id="2.30.30.60">
    <property type="match status" value="1"/>
</dbReference>
<evidence type="ECO:0000256" key="1">
    <source>
        <dbReference type="ARBA" id="ARBA00004236"/>
    </source>
</evidence>
<dbReference type="InterPro" id="IPR023408">
    <property type="entry name" value="MscS_beta-dom_sf"/>
</dbReference>
<dbReference type="InterPro" id="IPR006685">
    <property type="entry name" value="MscS_channel_2nd"/>
</dbReference>
<dbReference type="PANTHER" id="PTHR30460">
    <property type="entry name" value="MODERATE CONDUCTANCE MECHANOSENSITIVE CHANNEL YBIO"/>
    <property type="match status" value="1"/>
</dbReference>
<dbReference type="GO" id="GO:0005886">
    <property type="term" value="C:plasma membrane"/>
    <property type="evidence" value="ECO:0007669"/>
    <property type="project" value="UniProtKB-SubCell"/>
</dbReference>
<evidence type="ECO:0000256" key="5">
    <source>
        <dbReference type="ARBA" id="ARBA00023136"/>
    </source>
</evidence>
<accession>A0A2H5XG45</accession>
<feature type="transmembrane region" description="Helical" evidence="6">
    <location>
        <begin position="20"/>
        <end position="39"/>
    </location>
</feature>
<keyword evidence="2" id="KW-1003">Cell membrane</keyword>
<evidence type="ECO:0000313" key="9">
    <source>
        <dbReference type="Proteomes" id="UP000236173"/>
    </source>
</evidence>
<dbReference type="InterPro" id="IPR045276">
    <property type="entry name" value="YbiO_bact"/>
</dbReference>
<organism evidence="8 9">
    <name type="scientific">Candidatus Fervidibacter japonicus</name>
    <dbReference type="NCBI Taxonomy" id="2035412"/>
    <lineage>
        <taxon>Bacteria</taxon>
        <taxon>Candidatus Fervidibacterota</taxon>
        <taxon>Candidatus Fervidibacter</taxon>
    </lineage>
</organism>
<name>A0A2H5XG45_9BACT</name>
<evidence type="ECO:0000256" key="3">
    <source>
        <dbReference type="ARBA" id="ARBA00022692"/>
    </source>
</evidence>
<keyword evidence="4 6" id="KW-1133">Transmembrane helix</keyword>
<evidence type="ECO:0000313" key="8">
    <source>
        <dbReference type="EMBL" id="GBD00128.1"/>
    </source>
</evidence>
<dbReference type="GO" id="GO:0008381">
    <property type="term" value="F:mechanosensitive monoatomic ion channel activity"/>
    <property type="evidence" value="ECO:0007669"/>
    <property type="project" value="InterPro"/>
</dbReference>
<gene>
    <name evidence="8" type="ORF">HRbin17_02665</name>
</gene>
<sequence length="199" mass="22476">MVPTEVQVWLDGVVGWLRFWLLPRFGRALLIAFAAWLVARWMEGRWHAWLRPLIIAARDREPAEMLWRRVRLVTLPTTVTRILVSGVALWLIAEMFGVPRLAVLWAAATVTLSVLWAGRHLLADLAAGYSSLIDDTLMRGDYIELPFAEGVVERVTWLSVFLRLDDGSFVIVPHRVVRGTAVKIRRQRSTPNIATTAGG</sequence>
<comment type="subcellular location">
    <subcellularLocation>
        <location evidence="1">Cell membrane</location>
    </subcellularLocation>
</comment>
<evidence type="ECO:0000256" key="6">
    <source>
        <dbReference type="SAM" id="Phobius"/>
    </source>
</evidence>
<keyword evidence="5 6" id="KW-0472">Membrane</keyword>
<evidence type="ECO:0000256" key="2">
    <source>
        <dbReference type="ARBA" id="ARBA00022475"/>
    </source>
</evidence>
<protein>
    <recommendedName>
        <fullName evidence="7">Mechanosensitive ion channel MscS domain-containing protein</fullName>
    </recommendedName>
</protein>
<dbReference type="InterPro" id="IPR010920">
    <property type="entry name" value="LSM_dom_sf"/>
</dbReference>
<evidence type="ECO:0000259" key="7">
    <source>
        <dbReference type="Pfam" id="PF00924"/>
    </source>
</evidence>
<dbReference type="Pfam" id="PF00924">
    <property type="entry name" value="MS_channel_2nd"/>
    <property type="match status" value="1"/>
</dbReference>
<comment type="caution">
    <text evidence="8">The sequence shown here is derived from an EMBL/GenBank/DDBJ whole genome shotgun (WGS) entry which is preliminary data.</text>
</comment>
<dbReference type="Gene3D" id="1.10.287.1260">
    <property type="match status" value="1"/>
</dbReference>
<dbReference type="EMBL" id="BEHT01000053">
    <property type="protein sequence ID" value="GBD00128.1"/>
    <property type="molecule type" value="Genomic_DNA"/>
</dbReference>
<dbReference type="Proteomes" id="UP000236173">
    <property type="component" value="Unassembled WGS sequence"/>
</dbReference>
<proteinExistence type="predicted"/>
<feature type="transmembrane region" description="Helical" evidence="6">
    <location>
        <begin position="70"/>
        <end position="92"/>
    </location>
</feature>
<dbReference type="PANTHER" id="PTHR30460:SF0">
    <property type="entry name" value="MODERATE CONDUCTANCE MECHANOSENSITIVE CHANNEL YBIO"/>
    <property type="match status" value="1"/>
</dbReference>
<evidence type="ECO:0000256" key="4">
    <source>
        <dbReference type="ARBA" id="ARBA00022989"/>
    </source>
</evidence>
<keyword evidence="3 6" id="KW-0812">Transmembrane</keyword>